<dbReference type="GO" id="GO:0005737">
    <property type="term" value="C:cytoplasm"/>
    <property type="evidence" value="ECO:0007669"/>
    <property type="project" value="UniProtKB-SubCell"/>
</dbReference>
<feature type="domain" description="Svf1-like N-terminal" evidence="4">
    <location>
        <begin position="32"/>
        <end position="184"/>
    </location>
</feature>
<dbReference type="PANTHER" id="PTHR47107:SF2">
    <property type="entry name" value="SURVIVAL FACTOR 2"/>
    <property type="match status" value="1"/>
</dbReference>
<dbReference type="KEGG" id="som:SOMG_03207"/>
<dbReference type="EMBL" id="CP115612">
    <property type="protein sequence ID" value="WBW73432.1"/>
    <property type="molecule type" value="Genomic_DNA"/>
</dbReference>
<evidence type="ECO:0000259" key="4">
    <source>
        <dbReference type="Pfam" id="PF08622"/>
    </source>
</evidence>
<keyword evidence="7" id="KW-1185">Reference proteome</keyword>
<evidence type="ECO:0000256" key="1">
    <source>
        <dbReference type="ARBA" id="ARBA00004496"/>
    </source>
</evidence>
<evidence type="ECO:0000256" key="2">
    <source>
        <dbReference type="ARBA" id="ARBA00009069"/>
    </source>
</evidence>
<organism evidence="6 7">
    <name type="scientific">Schizosaccharomyces osmophilus</name>
    <dbReference type="NCBI Taxonomy" id="2545709"/>
    <lineage>
        <taxon>Eukaryota</taxon>
        <taxon>Fungi</taxon>
        <taxon>Dikarya</taxon>
        <taxon>Ascomycota</taxon>
        <taxon>Taphrinomycotina</taxon>
        <taxon>Schizosaccharomycetes</taxon>
        <taxon>Schizosaccharomycetales</taxon>
        <taxon>Schizosaccharomycetaceae</taxon>
        <taxon>Schizosaccharomyces</taxon>
    </lineage>
</organism>
<dbReference type="PANTHER" id="PTHR47107">
    <property type="entry name" value="SVF1-LIKE PROTEIN YDR222W-RELATED"/>
    <property type="match status" value="1"/>
</dbReference>
<accession>A0AAE9WBR0</accession>
<comment type="subcellular location">
    <subcellularLocation>
        <location evidence="1">Cytoplasm</location>
    </subcellularLocation>
</comment>
<dbReference type="GeneID" id="80876687"/>
<feature type="domain" description="Svf1-like C-terminal" evidence="5">
    <location>
        <begin position="188"/>
        <end position="349"/>
    </location>
</feature>
<dbReference type="InterPro" id="IPR013931">
    <property type="entry name" value="Svf1-like_N"/>
</dbReference>
<reference evidence="6 7" key="1">
    <citation type="journal article" date="2023" name="G3 (Bethesda)">
        <title>A high-quality reference genome for the fission yeast Schizosaccharomyces osmophilus.</title>
        <authorList>
            <person name="Jia G.S."/>
            <person name="Zhang W.C."/>
            <person name="Liang Y."/>
            <person name="Liu X.H."/>
            <person name="Rhind N."/>
            <person name="Pidoux A."/>
            <person name="Brysch-Herzberg M."/>
            <person name="Du L.L."/>
        </authorList>
    </citation>
    <scope>NUCLEOTIDE SEQUENCE [LARGE SCALE GENOMIC DNA]</scope>
    <source>
        <strain evidence="6 7">CBS 15793</strain>
    </source>
</reference>
<protein>
    <submittedName>
        <fullName evidence="6">Svf1 family protein, lipocalin superfamily Svf2</fullName>
    </submittedName>
</protein>
<dbReference type="Proteomes" id="UP001212411">
    <property type="component" value="Chromosome 2"/>
</dbReference>
<gene>
    <name evidence="6" type="primary">svf2</name>
    <name evidence="6" type="ORF">SOMG_03207</name>
</gene>
<evidence type="ECO:0000313" key="6">
    <source>
        <dbReference type="EMBL" id="WBW73432.1"/>
    </source>
</evidence>
<dbReference type="Pfam" id="PF17187">
    <property type="entry name" value="Svf1_C"/>
    <property type="match status" value="1"/>
</dbReference>
<dbReference type="InterPro" id="IPR051385">
    <property type="entry name" value="Ceramide-binding_SVF1"/>
</dbReference>
<comment type="similarity">
    <text evidence="2">Belongs to the SVF1 family.</text>
</comment>
<dbReference type="RefSeq" id="XP_056037675.1">
    <property type="nucleotide sequence ID" value="XM_056181998.1"/>
</dbReference>
<evidence type="ECO:0000259" key="5">
    <source>
        <dbReference type="Pfam" id="PF17187"/>
    </source>
</evidence>
<dbReference type="Pfam" id="PF08622">
    <property type="entry name" value="Svf1"/>
    <property type="match status" value="1"/>
</dbReference>
<dbReference type="InterPro" id="IPR033394">
    <property type="entry name" value="Svf1-like_C"/>
</dbReference>
<name>A0AAE9WBR0_9SCHI</name>
<dbReference type="GO" id="GO:0006979">
    <property type="term" value="P:response to oxidative stress"/>
    <property type="evidence" value="ECO:0007669"/>
    <property type="project" value="InterPro"/>
</dbReference>
<evidence type="ECO:0000313" key="7">
    <source>
        <dbReference type="Proteomes" id="UP001212411"/>
    </source>
</evidence>
<dbReference type="AlphaFoldDB" id="A0AAE9WBR0"/>
<sequence>MTASSYSSNANNYELIPCRELTWNLSRSHLTTQYKSFYMCFDDGSFGYIQFAYGNLGLFVKVAPLGWTYYPSKDQPDQEPIISSSTYMYRSMKVSKDHYSVDVHKHFMHFDVKAQTWHVGIEGMYDLTIQMKNDGYALTDFGQNNTGGYMEHKIFPVSSLKGSVTAHGNTRNVTGTAVFIDAMFFKDKFTNLGHTWQNSLLFDESKKNVLTCLHYFPRNTADTFRSQASLTLDDKLVAVLLKNEYSTNGASRVDGIRYQLPTHIDRVLTGSTLDDKPVRVHLASDLDKVQSITDVLNIFPKWAKDVVSIWAGLPYVFVWLQHLKAEVYIDDQIVSTLSGCHYVEQTCVHMPN</sequence>
<keyword evidence="3" id="KW-0963">Cytoplasm</keyword>
<proteinExistence type="inferred from homology"/>
<evidence type="ECO:0000256" key="3">
    <source>
        <dbReference type="ARBA" id="ARBA00022490"/>
    </source>
</evidence>